<dbReference type="Pfam" id="PF01190">
    <property type="entry name" value="Pollen_Ole_e_1"/>
    <property type="match status" value="1"/>
</dbReference>
<gene>
    <name evidence="4" type="primary">LOC107786890</name>
</gene>
<dbReference type="GO" id="GO:0005199">
    <property type="term" value="F:structural constituent of cell wall"/>
    <property type="evidence" value="ECO:0007669"/>
    <property type="project" value="InterPro"/>
</dbReference>
<feature type="non-terminal residue" evidence="4">
    <location>
        <position position="301"/>
    </location>
</feature>
<evidence type="ECO:0000259" key="3">
    <source>
        <dbReference type="Pfam" id="PF04554"/>
    </source>
</evidence>
<dbReference type="PRINTS" id="PR01217">
    <property type="entry name" value="PRICHEXTENSN"/>
</dbReference>
<dbReference type="PANTHER" id="PTHR33470:SF27">
    <property type="entry name" value="OS01G0899700 PROTEIN"/>
    <property type="match status" value="1"/>
</dbReference>
<dbReference type="InterPro" id="IPR006706">
    <property type="entry name" value="Extensin_dom"/>
</dbReference>
<feature type="region of interest" description="Disordered" evidence="2">
    <location>
        <begin position="26"/>
        <end position="49"/>
    </location>
</feature>
<proteinExistence type="predicted"/>
<keyword evidence="1" id="KW-0732">Signal</keyword>
<dbReference type="OMA" id="PYRCESA"/>
<reference evidence="4" key="1">
    <citation type="submission" date="2025-08" db="UniProtKB">
        <authorList>
            <consortium name="RefSeq"/>
        </authorList>
    </citation>
    <scope>IDENTIFICATION</scope>
</reference>
<protein>
    <submittedName>
        <fullName evidence="4">Extensin-3-like</fullName>
    </submittedName>
</protein>
<name>A0A1S3ZI07_TOBAC</name>
<evidence type="ECO:0000313" key="4">
    <source>
        <dbReference type="RefSeq" id="XP_016463892.1"/>
    </source>
</evidence>
<sequence length="301" mass="33728">MLFFKGLLPKSFKNFKIKIKTKIVTTPPQPYYYSSPPPPKKSPPPPYYYSSPPPPVKSPPTPYYYTSPPPPKKSPLPPYYYTSPPPPTHYYPPHHYMVVEVVGKVYCFRCYDSKYPEKSHGKKHLKGAVVEITCKAGDKKIVSYGTTKINGKFSITVKGFEYGKYGAKACKAKLHSAPKNSNCDIPTNLHWGVNGANLKVKSKNYYEVVLYAKPFAYGSKTPYAKCIKPKPTPAPYYYKSPPPSSPTYIYKSPPPPSPAYVYKSPPPPTRTYIYKSPPPPTKSPSSHYYKSPPPPSPKSAP</sequence>
<dbReference type="KEGG" id="nta:107786890"/>
<feature type="compositionally biased region" description="Pro residues" evidence="2">
    <location>
        <begin position="291"/>
        <end position="301"/>
    </location>
</feature>
<dbReference type="RefSeq" id="XP_016463892.1">
    <property type="nucleotide sequence ID" value="XM_016608406.1"/>
</dbReference>
<feature type="compositionally biased region" description="Pro residues" evidence="2">
    <location>
        <begin position="27"/>
        <end position="49"/>
    </location>
</feature>
<dbReference type="STRING" id="4097.A0A1S3ZI07"/>
<dbReference type="OrthoDB" id="1939198at2759"/>
<evidence type="ECO:0000256" key="1">
    <source>
        <dbReference type="ARBA" id="ARBA00022729"/>
    </source>
</evidence>
<dbReference type="Pfam" id="PF04554">
    <property type="entry name" value="Extensin_2"/>
    <property type="match status" value="1"/>
</dbReference>
<evidence type="ECO:0000256" key="2">
    <source>
        <dbReference type="SAM" id="MobiDB-lite"/>
    </source>
</evidence>
<dbReference type="AlphaFoldDB" id="A0A1S3ZI07"/>
<organism evidence="4">
    <name type="scientific">Nicotiana tabacum</name>
    <name type="common">Common tobacco</name>
    <dbReference type="NCBI Taxonomy" id="4097"/>
    <lineage>
        <taxon>Eukaryota</taxon>
        <taxon>Viridiplantae</taxon>
        <taxon>Streptophyta</taxon>
        <taxon>Embryophyta</taxon>
        <taxon>Tracheophyta</taxon>
        <taxon>Spermatophyta</taxon>
        <taxon>Magnoliopsida</taxon>
        <taxon>eudicotyledons</taxon>
        <taxon>Gunneridae</taxon>
        <taxon>Pentapetalae</taxon>
        <taxon>asterids</taxon>
        <taxon>lamiids</taxon>
        <taxon>Solanales</taxon>
        <taxon>Solanaceae</taxon>
        <taxon>Nicotianoideae</taxon>
        <taxon>Nicotianeae</taxon>
        <taxon>Nicotiana</taxon>
    </lineage>
</organism>
<dbReference type="PaxDb" id="4097-A0A1S3ZI07"/>
<feature type="domain" description="Extensin" evidence="3">
    <location>
        <begin position="256"/>
        <end position="295"/>
    </location>
</feature>
<accession>A0A1S3ZI07</accession>
<dbReference type="PANTHER" id="PTHR33470">
    <property type="entry name" value="OS01G0164075 PROTEIN"/>
    <property type="match status" value="1"/>
</dbReference>
<dbReference type="GO" id="GO:0009664">
    <property type="term" value="P:plant-type cell wall organization"/>
    <property type="evidence" value="ECO:0007669"/>
    <property type="project" value="InterPro"/>
</dbReference>
<feature type="region of interest" description="Disordered" evidence="2">
    <location>
        <begin position="270"/>
        <end position="301"/>
    </location>
</feature>